<evidence type="ECO:0000313" key="1">
    <source>
        <dbReference type="EMBL" id="KXN66292.1"/>
    </source>
</evidence>
<keyword evidence="2" id="KW-1185">Reference proteome</keyword>
<dbReference type="AlphaFoldDB" id="A0A137NU96"/>
<organism evidence="1 2">
    <name type="scientific">Conidiobolus coronatus (strain ATCC 28846 / CBS 209.66 / NRRL 28638)</name>
    <name type="common">Delacroixia coronata</name>
    <dbReference type="NCBI Taxonomy" id="796925"/>
    <lineage>
        <taxon>Eukaryota</taxon>
        <taxon>Fungi</taxon>
        <taxon>Fungi incertae sedis</taxon>
        <taxon>Zoopagomycota</taxon>
        <taxon>Entomophthoromycotina</taxon>
        <taxon>Entomophthoromycetes</taxon>
        <taxon>Entomophthorales</taxon>
        <taxon>Ancylistaceae</taxon>
        <taxon>Conidiobolus</taxon>
    </lineage>
</organism>
<evidence type="ECO:0000313" key="2">
    <source>
        <dbReference type="Proteomes" id="UP000070444"/>
    </source>
</evidence>
<evidence type="ECO:0008006" key="3">
    <source>
        <dbReference type="Google" id="ProtNLM"/>
    </source>
</evidence>
<protein>
    <recommendedName>
        <fullName evidence="3">Transcription factor domain-containing protein</fullName>
    </recommendedName>
</protein>
<proteinExistence type="predicted"/>
<dbReference type="EMBL" id="KQ964744">
    <property type="protein sequence ID" value="KXN66292.1"/>
    <property type="molecule type" value="Genomic_DNA"/>
</dbReference>
<gene>
    <name evidence="1" type="ORF">CONCODRAFT_11900</name>
</gene>
<accession>A0A137NU96</accession>
<sequence>MKFNKNSSTLSDLLNVTRKYIDYSSSSSNLNDRRSLSLIQYTHKCDYIHNYEWSNFQKFIYRWRDDLQNIPRIKSFIEGQSNVFNHEYNRPNPQYNSVMARPLLLILQKSFWDDLIKAYFKFIHPKCMILCLSSFNPKTASKALLSAIYFAGFVAQPNPSDELLAYMETYALTSIKKTLLSVKLSSAQALGIYSYAFLLIENSSMSRVCLSHFGRMCYALGININRSNLPILDQFNRKFTYNIMKIYYNWTKLEPSSHDLVSEEVEIDLSIYKPKYQIPSPDLNLFDNVSDSIVYSIFCSQFTKNFNHSVYIASKFIKYDSNKIEDELEELQIKTVEIHDKAKSALESMIDLLPECKMQILMYLEYIKAVFITIRALFKQ</sequence>
<dbReference type="CDD" id="cd12148">
    <property type="entry name" value="fungal_TF_MHR"/>
    <property type="match status" value="1"/>
</dbReference>
<dbReference type="Proteomes" id="UP000070444">
    <property type="component" value="Unassembled WGS sequence"/>
</dbReference>
<reference evidence="1 2" key="1">
    <citation type="journal article" date="2015" name="Genome Biol. Evol.">
        <title>Phylogenomic analyses indicate that early fungi evolved digesting cell walls of algal ancestors of land plants.</title>
        <authorList>
            <person name="Chang Y."/>
            <person name="Wang S."/>
            <person name="Sekimoto S."/>
            <person name="Aerts A.L."/>
            <person name="Choi C."/>
            <person name="Clum A."/>
            <person name="LaButti K.M."/>
            <person name="Lindquist E.A."/>
            <person name="Yee Ngan C."/>
            <person name="Ohm R.A."/>
            <person name="Salamov A.A."/>
            <person name="Grigoriev I.V."/>
            <person name="Spatafora J.W."/>
            <person name="Berbee M.L."/>
        </authorList>
    </citation>
    <scope>NUCLEOTIDE SEQUENCE [LARGE SCALE GENOMIC DNA]</scope>
    <source>
        <strain evidence="1 2">NRRL 28638</strain>
    </source>
</reference>
<name>A0A137NU96_CONC2</name>